<feature type="compositionally biased region" description="Basic and acidic residues" evidence="4">
    <location>
        <begin position="1163"/>
        <end position="1172"/>
    </location>
</feature>
<keyword evidence="8" id="KW-1185">Reference proteome</keyword>
<proteinExistence type="inferred from homology"/>
<feature type="compositionally biased region" description="Basic and acidic residues" evidence="4">
    <location>
        <begin position="1403"/>
        <end position="1421"/>
    </location>
</feature>
<dbReference type="GO" id="GO:1990316">
    <property type="term" value="C:Atg1/ULK1 kinase complex"/>
    <property type="evidence" value="ECO:0007669"/>
    <property type="project" value="InterPro"/>
</dbReference>
<evidence type="ECO:0000256" key="4">
    <source>
        <dbReference type="SAM" id="MobiDB-lite"/>
    </source>
</evidence>
<protein>
    <recommendedName>
        <fullName evidence="3">Autophagy-related protein 13</fullName>
    </recommendedName>
</protein>
<accession>A0A9N8YY23</accession>
<name>A0A9N8YY23_9GLOM</name>
<dbReference type="SUPFAM" id="SSF53474">
    <property type="entry name" value="alpha/beta-Hydrolases"/>
    <property type="match status" value="1"/>
</dbReference>
<feature type="region of interest" description="Disordered" evidence="4">
    <location>
        <begin position="1345"/>
        <end position="1389"/>
    </location>
</feature>
<dbReference type="Proteomes" id="UP000789508">
    <property type="component" value="Unassembled WGS sequence"/>
</dbReference>
<dbReference type="OrthoDB" id="7457040at2759"/>
<dbReference type="Gene3D" id="3.30.900.10">
    <property type="entry name" value="HORMA domain"/>
    <property type="match status" value="1"/>
</dbReference>
<gene>
    <name evidence="7" type="ORF">ALEPTO_LOCUS1352</name>
</gene>
<feature type="region of interest" description="Disordered" evidence="4">
    <location>
        <begin position="1013"/>
        <end position="1047"/>
    </location>
</feature>
<evidence type="ECO:0000256" key="2">
    <source>
        <dbReference type="ARBA" id="ARBA00023006"/>
    </source>
</evidence>
<dbReference type="EMBL" id="CAJVPS010000143">
    <property type="protein sequence ID" value="CAG8457384.1"/>
    <property type="molecule type" value="Genomic_DNA"/>
</dbReference>
<reference evidence="7" key="1">
    <citation type="submission" date="2021-06" db="EMBL/GenBank/DDBJ databases">
        <authorList>
            <person name="Kallberg Y."/>
            <person name="Tangrot J."/>
            <person name="Rosling A."/>
        </authorList>
    </citation>
    <scope>NUCLEOTIDE SEQUENCE</scope>
    <source>
        <strain evidence="7">FL130A</strain>
    </source>
</reference>
<dbReference type="PANTHER" id="PTHR13430:SF4">
    <property type="entry name" value="AUTOPHAGY-RELATED PROTEIN 13"/>
    <property type="match status" value="1"/>
</dbReference>
<feature type="compositionally biased region" description="Low complexity" evidence="4">
    <location>
        <begin position="836"/>
        <end position="846"/>
    </location>
</feature>
<comment type="caution">
    <text evidence="7">The sequence shown here is derived from an EMBL/GenBank/DDBJ whole genome shotgun (WGS) entry which is preliminary data.</text>
</comment>
<feature type="compositionally biased region" description="Gly residues" evidence="4">
    <location>
        <begin position="1282"/>
        <end position="1291"/>
    </location>
</feature>
<dbReference type="InterPro" id="IPR018731">
    <property type="entry name" value="Atg13_N"/>
</dbReference>
<feature type="region of interest" description="Disordered" evidence="4">
    <location>
        <begin position="750"/>
        <end position="819"/>
    </location>
</feature>
<evidence type="ECO:0000259" key="6">
    <source>
        <dbReference type="Pfam" id="PF10033"/>
    </source>
</evidence>
<evidence type="ECO:0000313" key="7">
    <source>
        <dbReference type="EMBL" id="CAG8457384.1"/>
    </source>
</evidence>
<evidence type="ECO:0000256" key="3">
    <source>
        <dbReference type="RuleBase" id="RU361214"/>
    </source>
</evidence>
<feature type="domain" description="AB hydrolase-1" evidence="5">
    <location>
        <begin position="171"/>
        <end position="294"/>
    </location>
</feature>
<feature type="region of interest" description="Disordered" evidence="4">
    <location>
        <begin position="834"/>
        <end position="866"/>
    </location>
</feature>
<feature type="region of interest" description="Disordered" evidence="4">
    <location>
        <begin position="1077"/>
        <end position="1096"/>
    </location>
</feature>
<feature type="region of interest" description="Disordered" evidence="4">
    <location>
        <begin position="1236"/>
        <end position="1295"/>
    </location>
</feature>
<dbReference type="Gene3D" id="3.40.50.1820">
    <property type="entry name" value="alpha/beta hydrolase"/>
    <property type="match status" value="1"/>
</dbReference>
<dbReference type="GO" id="GO:0000407">
    <property type="term" value="C:phagophore assembly site"/>
    <property type="evidence" value="ECO:0007669"/>
    <property type="project" value="TreeGrafter"/>
</dbReference>
<dbReference type="GO" id="GO:0000423">
    <property type="term" value="P:mitophagy"/>
    <property type="evidence" value="ECO:0007669"/>
    <property type="project" value="TreeGrafter"/>
</dbReference>
<feature type="domain" description="Autophagy-related protein 13 N-terminal" evidence="6">
    <location>
        <begin position="472"/>
        <end position="718"/>
    </location>
</feature>
<dbReference type="GO" id="GO:0034727">
    <property type="term" value="P:piecemeal microautophagy of the nucleus"/>
    <property type="evidence" value="ECO:0007669"/>
    <property type="project" value="TreeGrafter"/>
</dbReference>
<dbReference type="Pfam" id="PF00561">
    <property type="entry name" value="Abhydrolase_1"/>
    <property type="match status" value="1"/>
</dbReference>
<feature type="compositionally biased region" description="Basic and acidic residues" evidence="4">
    <location>
        <begin position="750"/>
        <end position="767"/>
    </location>
</feature>
<organism evidence="7 8">
    <name type="scientific">Ambispora leptoticha</name>
    <dbReference type="NCBI Taxonomy" id="144679"/>
    <lineage>
        <taxon>Eukaryota</taxon>
        <taxon>Fungi</taxon>
        <taxon>Fungi incertae sedis</taxon>
        <taxon>Mucoromycota</taxon>
        <taxon>Glomeromycotina</taxon>
        <taxon>Glomeromycetes</taxon>
        <taxon>Archaeosporales</taxon>
        <taxon>Ambisporaceae</taxon>
        <taxon>Ambispora</taxon>
    </lineage>
</organism>
<dbReference type="InterPro" id="IPR036570">
    <property type="entry name" value="HORMA_dom_sf"/>
</dbReference>
<dbReference type="InterPro" id="IPR040182">
    <property type="entry name" value="ATG13"/>
</dbReference>
<dbReference type="InterPro" id="IPR000073">
    <property type="entry name" value="AB_hydrolase_1"/>
</dbReference>
<feature type="compositionally biased region" description="Low complexity" evidence="4">
    <location>
        <begin position="1361"/>
        <end position="1380"/>
    </location>
</feature>
<feature type="region of interest" description="Disordered" evidence="4">
    <location>
        <begin position="1402"/>
        <end position="1421"/>
    </location>
</feature>
<dbReference type="Pfam" id="PF10033">
    <property type="entry name" value="ATG13"/>
    <property type="match status" value="1"/>
</dbReference>
<evidence type="ECO:0000259" key="5">
    <source>
        <dbReference type="Pfam" id="PF00561"/>
    </source>
</evidence>
<dbReference type="GO" id="GO:0005829">
    <property type="term" value="C:cytosol"/>
    <property type="evidence" value="ECO:0007669"/>
    <property type="project" value="TreeGrafter"/>
</dbReference>
<dbReference type="GO" id="GO:0034497">
    <property type="term" value="P:protein localization to phagophore assembly site"/>
    <property type="evidence" value="ECO:0007669"/>
    <property type="project" value="TreeGrafter"/>
</dbReference>
<dbReference type="PANTHER" id="PTHR13430">
    <property type="match status" value="1"/>
</dbReference>
<evidence type="ECO:0000256" key="1">
    <source>
        <dbReference type="ARBA" id="ARBA00005246"/>
    </source>
</evidence>
<comment type="similarity">
    <text evidence="1 3">Belongs to the ATG13 family. Fungi subfamily.</text>
</comment>
<keyword evidence="2 3" id="KW-0072">Autophagy</keyword>
<dbReference type="InterPro" id="IPR029058">
    <property type="entry name" value="AB_hydrolase_fold"/>
</dbReference>
<feature type="compositionally biased region" description="Polar residues" evidence="4">
    <location>
        <begin position="771"/>
        <end position="797"/>
    </location>
</feature>
<sequence length="1421" mass="156838">MATTTTLDNNTNTSIFAQPATAPFQIPPAPSPNLLFASLRHWFSHNEKTLEMAEARLLSRLQFFSIEGRTVASPEQSKTIARVGQVDLDGDGKRKINTLVIDQMGNDFVIENGSLGAKLAKDNDSSSCSSSKSEIVDEALGFTSVPQTDLEVKSHTATISEDNQSSKNLKHLVICHGFGAGLGFFYRNYHGLSQVPGWRIYSIDWLGMGRSSRPKFNIIADSLEESVEQAENFFVDSLEKWREIHKIEKMTLLGHSLGGYLAAVYALKYPERVERLILVSPVGIPVNPHEGNKNSEMKAANGRRIPGWIVRLWNANITPQLVLRWTGPFGPSLVSRYTSRRFAYLEEQDRIDLHDYIYHISLAPGSGEFALSKILAPDGDIDWMDYRAAEEAATTMSVPTKVIRIPRAGHHLYLDNPPQQRQLQTISYSPYNVQNLNQTNDQPQVSLPPLLPLNPNNNTNFVKNTKVDQLAQNFYIKVAQILTQSRLIQYDSFTSVAKGASNTSTQSPSRSATTQIPKKVNKWFNLELEDSSIYKEDIKFWQQAVTTSATPQSMVIEFFLDTRELAPNQILILTDENLRRHKVDLQNLSRLNKNSKATKLTTNIMLESWQLTLSHSTLEFPPEPPIAYKKSIAFFRSLYAFVRLLPAYRLFKRLRRMKLKIGHRFILPTGNINPDIGLDVPIINGETTNTAPKHTFDPIDTPIGTFTLSVTFRSNCDFHIDDDSEAILSSRFIDMDENYFTPTMARYYQEEEQRQRQLEREGSDARRKGFPSNNYQQHQQMGTSPNVRSNSTSPHTVNNNNNNQLLYGTPPMRSRVPSISQNENDLSNQVAIFPRSSSSSSSSISSVHRRYPSGGGASNISNLSNPSLNVRMFDHERNLNMLSMSQMSSRSMRDALPLPSSPVMSNRPNVTLVTPFKSPSLSSSPTYLLTDNYPSSVYSDRASSSPIHRSPSSISLQRYAYASSPTSARSLPIGSGNNLSSSVKSNFSSGSPGNFPKKFSTSFGYRNEKPGVVSNNSVGREKDWNVGGRRTSKGSLLTNRSDDTASDRGSYNSSFFAFTDDVGEFVRMLDTREPLKLYGRSPAKSDDSGSPNQKNAGSVYKSKLALTKYQQLKDFNILAEPLANSHQNLGPPNINGDLLGGFLASSVSSMTSSVAHQQNATSRVHEKVKNGDLVEPQGPKPMTIPQRGMSSVSHANYRTRRSSSLTSVGSGSRIPAEILMQPDGAYSSYPEDIGELRRPGSSSSLHRHYHHQQQQRLIREDLSSGSTELILKRDGSSDEMAGIGGVQGSGSTGSLNINATMAISGRGALIENNNRRDSGGSIGSGGLHRLSRKVDDDELLFAMSEITTDDRSSSGVGRGHSPSPSIGSAASGSVEGRSNRNGGGSIGLGLGVMGIEAPSAVDGLKREQQRRQEEGKNQQIL</sequence>
<evidence type="ECO:0000313" key="8">
    <source>
        <dbReference type="Proteomes" id="UP000789508"/>
    </source>
</evidence>
<feature type="region of interest" description="Disordered" evidence="4">
    <location>
        <begin position="1160"/>
        <end position="1210"/>
    </location>
</feature>